<evidence type="ECO:0000256" key="3">
    <source>
        <dbReference type="ARBA" id="ARBA00022723"/>
    </source>
</evidence>
<proteinExistence type="inferred from homology"/>
<dbReference type="Gene3D" id="3.40.395.10">
    <property type="entry name" value="Adenoviral Proteinase, Chain A"/>
    <property type="match status" value="1"/>
</dbReference>
<evidence type="ECO:0000259" key="9">
    <source>
        <dbReference type="PROSITE" id="PS50016"/>
    </source>
</evidence>
<dbReference type="InterPro" id="IPR019787">
    <property type="entry name" value="Znf_PHD-finger"/>
</dbReference>
<dbReference type="InterPro" id="IPR019786">
    <property type="entry name" value="Zinc_finger_PHD-type_CS"/>
</dbReference>
<keyword evidence="5" id="KW-0378">Hydrolase</keyword>
<dbReference type="EnsemblMetazoa" id="Aqu2.1.30571_001">
    <property type="protein sequence ID" value="Aqu2.1.30571_001"/>
    <property type="gene ID" value="Aqu2.1.30571"/>
</dbReference>
<evidence type="ECO:0000256" key="5">
    <source>
        <dbReference type="ARBA" id="ARBA00022801"/>
    </source>
</evidence>
<keyword evidence="6" id="KW-0862">Zinc</keyword>
<dbReference type="InterPro" id="IPR038765">
    <property type="entry name" value="Papain-like_cys_pep_sf"/>
</dbReference>
<dbReference type="SUPFAM" id="SSF54001">
    <property type="entry name" value="Cysteine proteinases"/>
    <property type="match status" value="1"/>
</dbReference>
<keyword evidence="2" id="KW-0645">Protease</keyword>
<evidence type="ECO:0000256" key="8">
    <source>
        <dbReference type="SAM" id="MobiDB-lite"/>
    </source>
</evidence>
<dbReference type="Gene3D" id="3.30.40.10">
    <property type="entry name" value="Zinc/RING finger domain, C3HC4 (zinc finger)"/>
    <property type="match status" value="1"/>
</dbReference>
<reference evidence="10" key="1">
    <citation type="submission" date="2017-05" db="UniProtKB">
        <authorList>
            <consortium name="EnsemblMetazoa"/>
        </authorList>
    </citation>
    <scope>IDENTIFICATION</scope>
</reference>
<dbReference type="GO" id="GO:0006508">
    <property type="term" value="P:proteolysis"/>
    <property type="evidence" value="ECO:0007669"/>
    <property type="project" value="UniProtKB-KW"/>
</dbReference>
<dbReference type="Pfam" id="PF02902">
    <property type="entry name" value="Peptidase_C48"/>
    <property type="match status" value="1"/>
</dbReference>
<dbReference type="InterPro" id="IPR013083">
    <property type="entry name" value="Znf_RING/FYVE/PHD"/>
</dbReference>
<dbReference type="OrthoDB" id="8187670at2759"/>
<feature type="compositionally biased region" description="Low complexity" evidence="8">
    <location>
        <begin position="832"/>
        <end position="849"/>
    </location>
</feature>
<dbReference type="GO" id="GO:0008270">
    <property type="term" value="F:zinc ion binding"/>
    <property type="evidence" value="ECO:0007669"/>
    <property type="project" value="UniProtKB-KW"/>
</dbReference>
<organism evidence="10">
    <name type="scientific">Amphimedon queenslandica</name>
    <name type="common">Sponge</name>
    <dbReference type="NCBI Taxonomy" id="400682"/>
    <lineage>
        <taxon>Eukaryota</taxon>
        <taxon>Metazoa</taxon>
        <taxon>Porifera</taxon>
        <taxon>Demospongiae</taxon>
        <taxon>Heteroscleromorpha</taxon>
        <taxon>Haplosclerida</taxon>
        <taxon>Niphatidae</taxon>
        <taxon>Amphimedon</taxon>
    </lineage>
</organism>
<name>A0A1X7USD2_AMPQE</name>
<dbReference type="InterPro" id="IPR003653">
    <property type="entry name" value="Peptidase_C48_C"/>
</dbReference>
<evidence type="ECO:0000256" key="4">
    <source>
        <dbReference type="ARBA" id="ARBA00022771"/>
    </source>
</evidence>
<dbReference type="InterPro" id="IPR001965">
    <property type="entry name" value="Znf_PHD"/>
</dbReference>
<evidence type="ECO:0000256" key="7">
    <source>
        <dbReference type="PROSITE-ProRule" id="PRU00146"/>
    </source>
</evidence>
<dbReference type="InterPro" id="IPR011011">
    <property type="entry name" value="Znf_FYVE_PHD"/>
</dbReference>
<evidence type="ECO:0000256" key="2">
    <source>
        <dbReference type="ARBA" id="ARBA00022670"/>
    </source>
</evidence>
<dbReference type="PANTHER" id="PTHR34718:SF2">
    <property type="entry name" value="PHD-TYPE DOMAIN-CONTAINING PROTEIN"/>
    <property type="match status" value="1"/>
</dbReference>
<keyword evidence="4 7" id="KW-0863">Zinc-finger</keyword>
<feature type="compositionally biased region" description="Polar residues" evidence="8">
    <location>
        <begin position="822"/>
        <end position="831"/>
    </location>
</feature>
<dbReference type="CDD" id="cd15522">
    <property type="entry name" value="PHD_TAF3"/>
    <property type="match status" value="1"/>
</dbReference>
<dbReference type="GO" id="GO:0008234">
    <property type="term" value="F:cysteine-type peptidase activity"/>
    <property type="evidence" value="ECO:0007669"/>
    <property type="project" value="InterPro"/>
</dbReference>
<dbReference type="STRING" id="400682.A0A1X7USD2"/>
<keyword evidence="3" id="KW-0479">Metal-binding</keyword>
<feature type="domain" description="PHD-type" evidence="9">
    <location>
        <begin position="1057"/>
        <end position="1102"/>
    </location>
</feature>
<dbReference type="PROSITE" id="PS01359">
    <property type="entry name" value="ZF_PHD_1"/>
    <property type="match status" value="1"/>
</dbReference>
<dbReference type="Pfam" id="PF00628">
    <property type="entry name" value="PHD"/>
    <property type="match status" value="1"/>
</dbReference>
<accession>A0A1X7USD2</accession>
<dbReference type="SUPFAM" id="SSF57903">
    <property type="entry name" value="FYVE/PHD zinc finger"/>
    <property type="match status" value="1"/>
</dbReference>
<evidence type="ECO:0000256" key="1">
    <source>
        <dbReference type="ARBA" id="ARBA00005234"/>
    </source>
</evidence>
<dbReference type="InParanoid" id="A0A1X7USD2"/>
<comment type="similarity">
    <text evidence="1">Belongs to the peptidase C48 family.</text>
</comment>
<dbReference type="AlphaFoldDB" id="A0A1X7USD2"/>
<dbReference type="PANTHER" id="PTHR34718">
    <property type="entry name" value="PHD-TYPE DOMAIN-CONTAINING PROTEIN"/>
    <property type="match status" value="1"/>
</dbReference>
<dbReference type="eggNOG" id="ENOG502QUPU">
    <property type="taxonomic scope" value="Eukaryota"/>
</dbReference>
<feature type="region of interest" description="Disordered" evidence="8">
    <location>
        <begin position="822"/>
        <end position="853"/>
    </location>
</feature>
<dbReference type="SMART" id="SM00249">
    <property type="entry name" value="PHD"/>
    <property type="match status" value="1"/>
</dbReference>
<dbReference type="PROSITE" id="PS50016">
    <property type="entry name" value="ZF_PHD_2"/>
    <property type="match status" value="1"/>
</dbReference>
<evidence type="ECO:0000256" key="6">
    <source>
        <dbReference type="ARBA" id="ARBA00022833"/>
    </source>
</evidence>
<protein>
    <recommendedName>
        <fullName evidence="9">PHD-type domain-containing protein</fullName>
    </recommendedName>
</protein>
<sequence length="1102" mass="126145">MENVKRNSNRLDHGRRHSSELKKFATILLINAGPMAYEFLHRNMSEALPSLRTVQGIIHSDYQQFREGHFRFDQLLQHLHKYNAPLLVTVAEDATRIVKTVEYDPSSNICVGFMLPNNDKGIPIIDSFTVSTFNDIEKYFTTATICSYAYVFTVQPLKEGSPSFCLGCIGSNNKFTALDVLHRWQYIYTELAKRGVRVINFASDGDSRLLRAMRVLCHFTLEDKELSLNTEETSIHTPQLKKWLCTKLHHILGVQDMVHIGVKMKSRLLKPSIILPMGHFIATPAHLHILVTLYGKEVHGIRQKDLDHKDKQNFAAVEHLIKCSKHLSNIPDAIATKCYLELIDSAINSYLDKSFTPKKRLSEIWFATFFLRYWRQWIMLHRSFTIKDNFITSNCYTCIEINAHSLLSYIIMLRNDNYSPEHFTPYIMGSQSCEKLFRSLRSMSSTFSTVINFSMLGLLERLHKLVIKEDIESQSERNSHQIKFPRLEKHEKKTGHGETKCNELHLSDEEIFGVLEDSQERAKNMIDILGMADVLKEKNNWDIPPIPKTLLNNVLLNDDDDCDNGENETNENIKVLDSTSLKEVVDDVNRLHASHIVDVKLLNKVKNQLEKVEQESLVTFKMGEQSKESLFVTVKSGQKEVSIRKRTAVWLFNDCERVSTDRLFRVREKQPTEAVTKKDSTIVNLSQTQHSPIFSEYIVVGDVCIFQINSDVLLGKVLQFVKYDMKGKKQSCKFYYACVSDRFGVLCTWYSISKRQCKMVSTGKEYVDIMSYKGTLTPTCIEELSMASSIISLPQEFTITLNCHSFIASIWSSVTNNSASIDEGNHSSSLETPTPTTHSASSPSSSNVTPPLPKKERNKAWILIDKLQLTDKDESLIANGRKLTDVHVQAAQILLRKAFPYVSGLQNTCYQLKKQLTKVDEVIQIVHVNTNHWGVFSTCKRSTPQQSLEVNYYDSVYSKLPQTAEDIISFLLSKNNLTHAIVKCIPVQRQMGSTDCGLYAIANATALAYKIEPECLLYEQGEMRTHLIRCFQSRKMEPFPVKRKKHLLVTSFFEVRLYFCPICFGEDNGSEMVECDSCHTWYHKSCVAPYNIAEVWYCLACK</sequence>
<evidence type="ECO:0000313" key="10">
    <source>
        <dbReference type="EnsemblMetazoa" id="Aqu2.1.30571_001"/>
    </source>
</evidence>